<evidence type="ECO:0000313" key="3">
    <source>
        <dbReference type="Proteomes" id="UP000823775"/>
    </source>
</evidence>
<feature type="compositionally biased region" description="Basic and acidic residues" evidence="1">
    <location>
        <begin position="1"/>
        <end position="22"/>
    </location>
</feature>
<accession>A0ABS8TKZ0</accession>
<feature type="region of interest" description="Disordered" evidence="1">
    <location>
        <begin position="1"/>
        <end position="26"/>
    </location>
</feature>
<comment type="caution">
    <text evidence="2">The sequence shown here is derived from an EMBL/GenBank/DDBJ whole genome shotgun (WGS) entry which is preliminary data.</text>
</comment>
<sequence length="74" mass="8387">DVTGRDRAIPVHPVRPADDHPPPHPRIRVDPITPFTRSYLHLLSILDKTFIIIKFVLLELGLSSALAYHSLELK</sequence>
<dbReference type="EMBL" id="JACEIK010001695">
    <property type="protein sequence ID" value="MCD7471541.1"/>
    <property type="molecule type" value="Genomic_DNA"/>
</dbReference>
<proteinExistence type="predicted"/>
<name>A0ABS8TKZ0_DATST</name>
<organism evidence="2 3">
    <name type="scientific">Datura stramonium</name>
    <name type="common">Jimsonweed</name>
    <name type="synonym">Common thornapple</name>
    <dbReference type="NCBI Taxonomy" id="4076"/>
    <lineage>
        <taxon>Eukaryota</taxon>
        <taxon>Viridiplantae</taxon>
        <taxon>Streptophyta</taxon>
        <taxon>Embryophyta</taxon>
        <taxon>Tracheophyta</taxon>
        <taxon>Spermatophyta</taxon>
        <taxon>Magnoliopsida</taxon>
        <taxon>eudicotyledons</taxon>
        <taxon>Gunneridae</taxon>
        <taxon>Pentapetalae</taxon>
        <taxon>asterids</taxon>
        <taxon>lamiids</taxon>
        <taxon>Solanales</taxon>
        <taxon>Solanaceae</taxon>
        <taxon>Solanoideae</taxon>
        <taxon>Datureae</taxon>
        <taxon>Datura</taxon>
    </lineage>
</organism>
<keyword evidence="3" id="KW-1185">Reference proteome</keyword>
<dbReference type="Proteomes" id="UP000823775">
    <property type="component" value="Unassembled WGS sequence"/>
</dbReference>
<reference evidence="2 3" key="1">
    <citation type="journal article" date="2021" name="BMC Genomics">
        <title>Datura genome reveals duplications of psychoactive alkaloid biosynthetic genes and high mutation rate following tissue culture.</title>
        <authorList>
            <person name="Rajewski A."/>
            <person name="Carter-House D."/>
            <person name="Stajich J."/>
            <person name="Litt A."/>
        </authorList>
    </citation>
    <scope>NUCLEOTIDE SEQUENCE [LARGE SCALE GENOMIC DNA]</scope>
    <source>
        <strain evidence="2">AR-01</strain>
    </source>
</reference>
<feature type="non-terminal residue" evidence="2">
    <location>
        <position position="1"/>
    </location>
</feature>
<evidence type="ECO:0000256" key="1">
    <source>
        <dbReference type="SAM" id="MobiDB-lite"/>
    </source>
</evidence>
<evidence type="ECO:0000313" key="2">
    <source>
        <dbReference type="EMBL" id="MCD7471541.1"/>
    </source>
</evidence>
<protein>
    <submittedName>
        <fullName evidence="2">Uncharacterized protein</fullName>
    </submittedName>
</protein>
<gene>
    <name evidence="2" type="ORF">HAX54_012031</name>
</gene>